<proteinExistence type="predicted"/>
<dbReference type="Proteomes" id="UP001467674">
    <property type="component" value="Unassembled WGS sequence"/>
</dbReference>
<evidence type="ECO:0000259" key="1">
    <source>
        <dbReference type="Pfam" id="PF15542"/>
    </source>
</evidence>
<dbReference type="EMBL" id="JBEOME010000001">
    <property type="protein sequence ID" value="MER3120365.1"/>
    <property type="molecule type" value="Genomic_DNA"/>
</dbReference>
<accession>A0ABV1S1F1</accession>
<gene>
    <name evidence="2" type="ORF">ABQG71_04085</name>
</gene>
<evidence type="ECO:0000313" key="2">
    <source>
        <dbReference type="EMBL" id="MER3120365.1"/>
    </source>
</evidence>
<reference evidence="2 3" key="1">
    <citation type="submission" date="2024-06" db="EMBL/GenBank/DDBJ databases">
        <title>Construction of an artificial bacterial consortium using nitrogen cycle bacteria from Cuatro Cienegas Basin and a mangrove forest.</title>
        <authorList>
            <person name="Aguilera-Najera D."/>
            <person name="Marquez-Cianci L."/>
            <person name="Martinez-Perez E."/>
            <person name="Rosas-Barrera M."/>
            <person name="Rodriguez-Cruz U.E."/>
            <person name="Tapia-Lopez R."/>
            <person name="Eguiarte L.E."/>
            <person name="Souza-Saldivar V."/>
        </authorList>
    </citation>
    <scope>NUCLEOTIDE SEQUENCE [LARGE SCALE GENOMIC DNA]</scope>
    <source>
        <strain evidence="2 3">S14-15</strain>
    </source>
</reference>
<name>A0ABV1S1F1_BACAB</name>
<dbReference type="RefSeq" id="WP_234900732.1">
    <property type="nucleotide sequence ID" value="NZ_JBDMAK010000015.1"/>
</dbReference>
<keyword evidence="3" id="KW-1185">Reference proteome</keyword>
<dbReference type="Pfam" id="PF15542">
    <property type="entry name" value="Ntox50"/>
    <property type="match status" value="1"/>
</dbReference>
<feature type="domain" description="Bacterial toxin 50" evidence="1">
    <location>
        <begin position="8"/>
        <end position="72"/>
    </location>
</feature>
<comment type="caution">
    <text evidence="2">The sequence shown here is derived from an EMBL/GenBank/DDBJ whole genome shotgun (WGS) entry which is preliminary data.</text>
</comment>
<evidence type="ECO:0000313" key="3">
    <source>
        <dbReference type="Proteomes" id="UP001467674"/>
    </source>
</evidence>
<dbReference type="InterPro" id="IPR029100">
    <property type="entry name" value="Ntox50"/>
</dbReference>
<organism evidence="2 3">
    <name type="scientific">Bacillus altitudinis</name>
    <dbReference type="NCBI Taxonomy" id="293387"/>
    <lineage>
        <taxon>Bacteria</taxon>
        <taxon>Bacillati</taxon>
        <taxon>Bacillota</taxon>
        <taxon>Bacilli</taxon>
        <taxon>Bacillales</taxon>
        <taxon>Bacillaceae</taxon>
        <taxon>Bacillus</taxon>
    </lineage>
</organism>
<protein>
    <submittedName>
        <fullName evidence="2">Polymorphic toxin type 50 domain-containing protein</fullName>
    </submittedName>
</protein>
<sequence length="77" mass="8796">MPLTENKFYGNNKKAQELLDKYAGKGEMFENGREVVNFGQKIGQVYDMKTEKYLETTRGTIHYSKNGAHIVPAKPLE</sequence>